<feature type="domain" description="Adenine deaminase C-terminal" evidence="7">
    <location>
        <begin position="384"/>
        <end position="542"/>
    </location>
</feature>
<evidence type="ECO:0000313" key="8">
    <source>
        <dbReference type="EMBL" id="KUG19879.1"/>
    </source>
</evidence>
<comment type="caution">
    <text evidence="8">The sequence shown here is derived from an EMBL/GenBank/DDBJ whole genome shotgun (WGS) entry which is preliminary data.</text>
</comment>
<evidence type="ECO:0000256" key="4">
    <source>
        <dbReference type="ARBA" id="ARBA00023211"/>
    </source>
</evidence>
<feature type="domain" description="Amidohydrolase-related" evidence="6">
    <location>
        <begin position="63"/>
        <end position="338"/>
    </location>
</feature>
<gene>
    <name evidence="8" type="ORF">ASZ90_010381</name>
</gene>
<comment type="similarity">
    <text evidence="1">Belongs to the metallo-dependent hydrolases superfamily. Adenine deaminase family.</text>
</comment>
<evidence type="ECO:0000256" key="5">
    <source>
        <dbReference type="ARBA" id="ARBA00047720"/>
    </source>
</evidence>
<dbReference type="InterPro" id="IPR032466">
    <property type="entry name" value="Metal_Hydrolase"/>
</dbReference>
<keyword evidence="4" id="KW-0464">Manganese</keyword>
<dbReference type="GO" id="GO:0006146">
    <property type="term" value="P:adenine catabolic process"/>
    <property type="evidence" value="ECO:0007669"/>
    <property type="project" value="InterPro"/>
</dbReference>
<dbReference type="Pfam" id="PF01979">
    <property type="entry name" value="Amidohydro_1"/>
    <property type="match status" value="1"/>
</dbReference>
<name>A0A0W8FG67_9ZZZZ</name>
<comment type="catalytic activity">
    <reaction evidence="5">
        <text>adenine + H2O + H(+) = hypoxanthine + NH4(+)</text>
        <dbReference type="Rhea" id="RHEA:23688"/>
        <dbReference type="ChEBI" id="CHEBI:15377"/>
        <dbReference type="ChEBI" id="CHEBI:15378"/>
        <dbReference type="ChEBI" id="CHEBI:16708"/>
        <dbReference type="ChEBI" id="CHEBI:17368"/>
        <dbReference type="ChEBI" id="CHEBI:28938"/>
        <dbReference type="EC" id="3.5.4.2"/>
    </reaction>
</comment>
<dbReference type="Gene3D" id="2.30.40.10">
    <property type="entry name" value="Urease, subunit C, domain 1"/>
    <property type="match status" value="1"/>
</dbReference>
<dbReference type="GO" id="GO:0000034">
    <property type="term" value="F:adenine deaminase activity"/>
    <property type="evidence" value="ECO:0007669"/>
    <property type="project" value="UniProtKB-EC"/>
</dbReference>
<evidence type="ECO:0000259" key="6">
    <source>
        <dbReference type="Pfam" id="PF01979"/>
    </source>
</evidence>
<reference evidence="8" key="1">
    <citation type="journal article" date="2015" name="Proc. Natl. Acad. Sci. U.S.A.">
        <title>Networks of energetic and metabolic interactions define dynamics in microbial communities.</title>
        <authorList>
            <person name="Embree M."/>
            <person name="Liu J.K."/>
            <person name="Al-Bassam M.M."/>
            <person name="Zengler K."/>
        </authorList>
    </citation>
    <scope>NUCLEOTIDE SEQUENCE</scope>
</reference>
<dbReference type="PANTHER" id="PTHR11113:SF2">
    <property type="entry name" value="ADENINE DEAMINASE"/>
    <property type="match status" value="1"/>
</dbReference>
<accession>A0A0W8FG67</accession>
<dbReference type="InterPro" id="IPR026912">
    <property type="entry name" value="Adenine_deam_C"/>
</dbReference>
<dbReference type="InterPro" id="IPR011059">
    <property type="entry name" value="Metal-dep_hydrolase_composite"/>
</dbReference>
<evidence type="ECO:0000256" key="2">
    <source>
        <dbReference type="ARBA" id="ARBA00012782"/>
    </source>
</evidence>
<dbReference type="SUPFAM" id="SSF51338">
    <property type="entry name" value="Composite domain of metallo-dependent hydrolases"/>
    <property type="match status" value="1"/>
</dbReference>
<dbReference type="InterPro" id="IPR006680">
    <property type="entry name" value="Amidohydro-rel"/>
</dbReference>
<dbReference type="PANTHER" id="PTHR11113">
    <property type="entry name" value="N-ACETYLGLUCOSAMINE-6-PHOSPHATE DEACETYLASE"/>
    <property type="match status" value="1"/>
</dbReference>
<protein>
    <recommendedName>
        <fullName evidence="2">adenine deaminase</fullName>
        <ecNumber evidence="2">3.5.4.2</ecNumber>
    </recommendedName>
</protein>
<evidence type="ECO:0000256" key="1">
    <source>
        <dbReference type="ARBA" id="ARBA00006773"/>
    </source>
</evidence>
<dbReference type="NCBIfam" id="TIGR01178">
    <property type="entry name" value="ade"/>
    <property type="match status" value="1"/>
</dbReference>
<proteinExistence type="inferred from homology"/>
<evidence type="ECO:0000256" key="3">
    <source>
        <dbReference type="ARBA" id="ARBA00022801"/>
    </source>
</evidence>
<dbReference type="CDD" id="cd01295">
    <property type="entry name" value="AdeC"/>
    <property type="match status" value="1"/>
</dbReference>
<organism evidence="8">
    <name type="scientific">hydrocarbon metagenome</name>
    <dbReference type="NCBI Taxonomy" id="938273"/>
    <lineage>
        <taxon>unclassified sequences</taxon>
        <taxon>metagenomes</taxon>
        <taxon>ecological metagenomes</taxon>
    </lineage>
</organism>
<sequence>MQEGGVKAAAGAEAVDIIYRNCEIFNPFTCEWESGHIAIFDGRIAGIGDYQARRECDLSGARVVPGLIDAHLHIESSLLAPTEFARLVLPHGTTTVVADPHEIANVCGARGISYMLEESRRTALDIFLMLPSCVPATPLDVGGACLSASDLAEFSGRDRICGLGEMMNVPGVLAGDPDVAAKLALFDLIDGHAPLLSGKDLNAYIYAGAQSDHECTRRAEAREKLLRGMYIMMREGSTERNLAELVPLVTACSAPRCCFATDDRHADMLADEGHIDDCIRKSVEYGLDLELALRMATLSAAERFRLHDRGAIAPGRIADFCILEDSEEFRVSGTVKAGTPYVDPGHAPAPGISCPFNCRVPDRGAIRIDGAGEARVIGLVEGQIITRDLRYQVDAAGIPDTERDLLKAVVCDRYRGSGSGTGLVHGFGLQEGGIASSISHDCHNIVAVGVDDGDIIRAIREVVRLGGGMAAVTGDDVTALPLDCAGLMSSLPYEEVVFGLRQLDLHAERLGAVGNPFMHLSFLALTVIPHLRITGRGLFDVLASADVPLFLE</sequence>
<dbReference type="Gene3D" id="3.20.20.140">
    <property type="entry name" value="Metal-dependent hydrolases"/>
    <property type="match status" value="1"/>
</dbReference>
<dbReference type="InterPro" id="IPR006679">
    <property type="entry name" value="Adenine_deam"/>
</dbReference>
<evidence type="ECO:0000259" key="7">
    <source>
        <dbReference type="Pfam" id="PF13382"/>
    </source>
</evidence>
<keyword evidence="3 8" id="KW-0378">Hydrolase</keyword>
<dbReference type="Pfam" id="PF13382">
    <property type="entry name" value="Adenine_deam_C"/>
    <property type="match status" value="1"/>
</dbReference>
<dbReference type="SUPFAM" id="SSF51556">
    <property type="entry name" value="Metallo-dependent hydrolases"/>
    <property type="match status" value="1"/>
</dbReference>
<dbReference type="AlphaFoldDB" id="A0A0W8FG67"/>
<dbReference type="HAMAP" id="MF_01518">
    <property type="entry name" value="Adenine_deamin"/>
    <property type="match status" value="1"/>
</dbReference>
<dbReference type="EC" id="3.5.4.2" evidence="2"/>
<dbReference type="EMBL" id="LNQE01001248">
    <property type="protein sequence ID" value="KUG19879.1"/>
    <property type="molecule type" value="Genomic_DNA"/>
</dbReference>